<dbReference type="Proteomes" id="UP001501079">
    <property type="component" value="Unassembled WGS sequence"/>
</dbReference>
<protein>
    <recommendedName>
        <fullName evidence="3">DUF305 domain-containing protein</fullName>
    </recommendedName>
</protein>
<reference evidence="2" key="1">
    <citation type="journal article" date="2019" name="Int. J. Syst. Evol. Microbiol.">
        <title>The Global Catalogue of Microorganisms (GCM) 10K type strain sequencing project: providing services to taxonomists for standard genome sequencing and annotation.</title>
        <authorList>
            <consortium name="The Broad Institute Genomics Platform"/>
            <consortium name="The Broad Institute Genome Sequencing Center for Infectious Disease"/>
            <person name="Wu L."/>
            <person name="Ma J."/>
        </authorList>
    </citation>
    <scope>NUCLEOTIDE SEQUENCE [LARGE SCALE GENOMIC DNA]</scope>
    <source>
        <strain evidence="2">JCM 17591</strain>
    </source>
</reference>
<evidence type="ECO:0008006" key="3">
    <source>
        <dbReference type="Google" id="ProtNLM"/>
    </source>
</evidence>
<organism evidence="1 2">
    <name type="scientific">Gryllotalpicola koreensis</name>
    <dbReference type="NCBI Taxonomy" id="993086"/>
    <lineage>
        <taxon>Bacteria</taxon>
        <taxon>Bacillati</taxon>
        <taxon>Actinomycetota</taxon>
        <taxon>Actinomycetes</taxon>
        <taxon>Micrococcales</taxon>
        <taxon>Microbacteriaceae</taxon>
        <taxon>Gryllotalpicola</taxon>
    </lineage>
</organism>
<sequence length="88" mass="9877">MNHRDEATRLIAREGFQSIGYETSDAQHIMNMLEAHAHATLELAEQQRTANLIALAEFEMPQAAEALRMEAKLISGADQISRRAADLW</sequence>
<dbReference type="EMBL" id="BAABBW010000004">
    <property type="protein sequence ID" value="GAA4176378.1"/>
    <property type="molecule type" value="Genomic_DNA"/>
</dbReference>
<evidence type="ECO:0000313" key="1">
    <source>
        <dbReference type="EMBL" id="GAA4176378.1"/>
    </source>
</evidence>
<comment type="caution">
    <text evidence="1">The sequence shown here is derived from an EMBL/GenBank/DDBJ whole genome shotgun (WGS) entry which is preliminary data.</text>
</comment>
<dbReference type="RefSeq" id="WP_344754604.1">
    <property type="nucleotide sequence ID" value="NZ_BAABBW010000004.1"/>
</dbReference>
<name>A0ABP8A2P1_9MICO</name>
<keyword evidence="2" id="KW-1185">Reference proteome</keyword>
<evidence type="ECO:0000313" key="2">
    <source>
        <dbReference type="Proteomes" id="UP001501079"/>
    </source>
</evidence>
<accession>A0ABP8A2P1</accession>
<proteinExistence type="predicted"/>
<gene>
    <name evidence="1" type="ORF">GCM10022287_23510</name>
</gene>